<evidence type="ECO:0008006" key="4">
    <source>
        <dbReference type="Google" id="ProtNLM"/>
    </source>
</evidence>
<protein>
    <recommendedName>
        <fullName evidence="4">Transmembrane protein 207</fullName>
    </recommendedName>
</protein>
<evidence type="ECO:0000313" key="2">
    <source>
        <dbReference type="Ensembl" id="ENSPMRP00000035806.1"/>
    </source>
</evidence>
<accession>A0A670KFU7</accession>
<dbReference type="PANTHER" id="PTHR36467">
    <property type="entry name" value="TRANSMEMBRANE PROTEIN 207"/>
    <property type="match status" value="1"/>
</dbReference>
<evidence type="ECO:0000256" key="1">
    <source>
        <dbReference type="SAM" id="Phobius"/>
    </source>
</evidence>
<sequence>MNCELSGSPVSEAGEYSNKFLEGWVVSLLREKPNTCIHHTDIILFIFRCDVYEEQSLIAWYIWCVFYISLFLAAILLCIAACCLQCWLKRRRVFSSQRTVAVFALSDADSGHSEFGPSPPAGLQTRTTPPDSFNGIPLSLDGQVMATPPPHKVKQCLTATLTKL</sequence>
<reference evidence="2" key="3">
    <citation type="submission" date="2025-09" db="UniProtKB">
        <authorList>
            <consortium name="Ensembl"/>
        </authorList>
    </citation>
    <scope>IDENTIFICATION</scope>
</reference>
<reference evidence="2 3" key="1">
    <citation type="journal article" date="2019" name="Proc. Natl. Acad. Sci. U.S.A.">
        <title>Regulatory changes in pterin and carotenoid genes underlie balanced color polymorphisms in the wall lizard.</title>
        <authorList>
            <person name="Andrade P."/>
            <person name="Pinho C."/>
            <person name="Perez I de Lanuza G."/>
            <person name="Afonso S."/>
            <person name="Brejcha J."/>
            <person name="Rubin C.J."/>
            <person name="Wallerman O."/>
            <person name="Pereira P."/>
            <person name="Sabatino S.J."/>
            <person name="Bellati A."/>
            <person name="Pellitteri-Rosa D."/>
            <person name="Bosakova Z."/>
            <person name="Bunikis I."/>
            <person name="Carretero M.A."/>
            <person name="Feiner N."/>
            <person name="Marsik P."/>
            <person name="Pauperio F."/>
            <person name="Salvi D."/>
            <person name="Soler L."/>
            <person name="While G.M."/>
            <person name="Uller T."/>
            <person name="Font E."/>
            <person name="Andersson L."/>
            <person name="Carneiro M."/>
        </authorList>
    </citation>
    <scope>NUCLEOTIDE SEQUENCE</scope>
</reference>
<evidence type="ECO:0000313" key="3">
    <source>
        <dbReference type="Proteomes" id="UP000472272"/>
    </source>
</evidence>
<name>A0A670KFU7_PODMU</name>
<proteinExistence type="predicted"/>
<keyword evidence="1" id="KW-1133">Transmembrane helix</keyword>
<keyword evidence="1" id="KW-0812">Transmembrane</keyword>
<dbReference type="PANTHER" id="PTHR36467:SF1">
    <property type="entry name" value="TRANSMEMBRANE PROTEIN 207"/>
    <property type="match status" value="1"/>
</dbReference>
<feature type="transmembrane region" description="Helical" evidence="1">
    <location>
        <begin position="60"/>
        <end position="88"/>
    </location>
</feature>
<dbReference type="AlphaFoldDB" id="A0A670KFU7"/>
<dbReference type="InterPro" id="IPR039490">
    <property type="entry name" value="TMEM207"/>
</dbReference>
<reference evidence="2" key="2">
    <citation type="submission" date="2025-08" db="UniProtKB">
        <authorList>
            <consortium name="Ensembl"/>
        </authorList>
    </citation>
    <scope>IDENTIFICATION</scope>
</reference>
<keyword evidence="1" id="KW-0472">Membrane</keyword>
<organism evidence="2 3">
    <name type="scientific">Podarcis muralis</name>
    <name type="common">Wall lizard</name>
    <name type="synonym">Lacerta muralis</name>
    <dbReference type="NCBI Taxonomy" id="64176"/>
    <lineage>
        <taxon>Eukaryota</taxon>
        <taxon>Metazoa</taxon>
        <taxon>Chordata</taxon>
        <taxon>Craniata</taxon>
        <taxon>Vertebrata</taxon>
        <taxon>Euteleostomi</taxon>
        <taxon>Lepidosauria</taxon>
        <taxon>Squamata</taxon>
        <taxon>Bifurcata</taxon>
        <taxon>Unidentata</taxon>
        <taxon>Episquamata</taxon>
        <taxon>Laterata</taxon>
        <taxon>Lacertibaenia</taxon>
        <taxon>Lacertidae</taxon>
        <taxon>Podarcis</taxon>
    </lineage>
</organism>
<dbReference type="Ensembl" id="ENSPMRT00000037951.1">
    <property type="protein sequence ID" value="ENSPMRP00000035806.1"/>
    <property type="gene ID" value="ENSPMRG00000023136.1"/>
</dbReference>
<dbReference type="Proteomes" id="UP000472272">
    <property type="component" value="Chromosome 5"/>
</dbReference>
<keyword evidence="3" id="KW-1185">Reference proteome</keyword>